<evidence type="ECO:0000313" key="1">
    <source>
        <dbReference type="EMBL" id="SEF99795.1"/>
    </source>
</evidence>
<organism evidence="1 2">
    <name type="scientific">Xylanibacter ruminicola</name>
    <name type="common">Prevotella ruminicola</name>
    <dbReference type="NCBI Taxonomy" id="839"/>
    <lineage>
        <taxon>Bacteria</taxon>
        <taxon>Pseudomonadati</taxon>
        <taxon>Bacteroidota</taxon>
        <taxon>Bacteroidia</taxon>
        <taxon>Bacteroidales</taxon>
        <taxon>Prevotellaceae</taxon>
        <taxon>Xylanibacter</taxon>
    </lineage>
</organism>
<protein>
    <submittedName>
        <fullName evidence="1">Uncharacterized protein</fullName>
    </submittedName>
</protein>
<proteinExistence type="predicted"/>
<name>A0A1H5WKC1_XYLRU</name>
<evidence type="ECO:0000313" key="2">
    <source>
        <dbReference type="Proteomes" id="UP000236735"/>
    </source>
</evidence>
<dbReference type="Proteomes" id="UP000236735">
    <property type="component" value="Unassembled WGS sequence"/>
</dbReference>
<reference evidence="1 2" key="1">
    <citation type="submission" date="2016-10" db="EMBL/GenBank/DDBJ databases">
        <authorList>
            <person name="de Groot N.N."/>
        </authorList>
    </citation>
    <scope>NUCLEOTIDE SEQUENCE [LARGE SCALE GENOMIC DNA]</scope>
    <source>
        <strain evidence="1 2">AR32</strain>
    </source>
</reference>
<sequence>MVMDKKITTTTPPTEYNKEQGWNCNTEVCIDLKTLLCNDRRLKAGKCYQGVLRRDEVIEEFRCEERFVFTETATTAGEKRNPRVFDGQFVTVTRSEDGCLRLNFKRLATGDGFKIERYALGVYNEICIALGGLIEE</sequence>
<gene>
    <name evidence="1" type="ORF">SAMN05216354_2396</name>
</gene>
<accession>A0A1H5WKC1</accession>
<dbReference type="EMBL" id="FNUV01000006">
    <property type="protein sequence ID" value="SEF99795.1"/>
    <property type="molecule type" value="Genomic_DNA"/>
</dbReference>
<dbReference type="AlphaFoldDB" id="A0A1H5WKC1"/>